<feature type="region of interest" description="Disordered" evidence="4">
    <location>
        <begin position="134"/>
        <end position="186"/>
    </location>
</feature>
<comment type="similarity">
    <text evidence="2">Belongs to the NET family.</text>
</comment>
<dbReference type="PANTHER" id="PTHR32258:SF28">
    <property type="entry name" value="PROTEIN NETWORKED 3A-RELATED"/>
    <property type="match status" value="1"/>
</dbReference>
<dbReference type="PROSITE" id="PS51774">
    <property type="entry name" value="NAB"/>
    <property type="match status" value="1"/>
</dbReference>
<name>A0A1D1YIL5_9ARAE</name>
<feature type="coiled-coil region" evidence="3">
    <location>
        <begin position="217"/>
        <end position="244"/>
    </location>
</feature>
<feature type="compositionally biased region" description="Acidic residues" evidence="4">
    <location>
        <begin position="156"/>
        <end position="173"/>
    </location>
</feature>
<evidence type="ECO:0000259" key="5">
    <source>
        <dbReference type="PROSITE" id="PS51774"/>
    </source>
</evidence>
<gene>
    <name evidence="6" type="primary">serS_14</name>
    <name evidence="6" type="ORF">g.15857</name>
</gene>
<evidence type="ECO:0000256" key="1">
    <source>
        <dbReference type="ARBA" id="ARBA00023054"/>
    </source>
</evidence>
<evidence type="ECO:0000256" key="4">
    <source>
        <dbReference type="SAM" id="MobiDB-lite"/>
    </source>
</evidence>
<feature type="region of interest" description="Disordered" evidence="4">
    <location>
        <begin position="1"/>
        <end position="23"/>
    </location>
</feature>
<feature type="compositionally biased region" description="Polar residues" evidence="4">
    <location>
        <begin position="134"/>
        <end position="143"/>
    </location>
</feature>
<dbReference type="PANTHER" id="PTHR32258">
    <property type="entry name" value="PROTEIN NETWORKED 4A"/>
    <property type="match status" value="1"/>
</dbReference>
<evidence type="ECO:0000313" key="6">
    <source>
        <dbReference type="EMBL" id="JAT54454.1"/>
    </source>
</evidence>
<feature type="domain" description="NAB" evidence="5">
    <location>
        <begin position="38"/>
        <end position="119"/>
    </location>
</feature>
<protein>
    <submittedName>
        <fullName evidence="6">Serine--tRNA ligase</fullName>
    </submittedName>
</protein>
<dbReference type="AlphaFoldDB" id="A0A1D1YIL5"/>
<dbReference type="Pfam" id="PF07765">
    <property type="entry name" value="KIP1"/>
    <property type="match status" value="1"/>
</dbReference>
<keyword evidence="6" id="KW-0436">Ligase</keyword>
<dbReference type="GO" id="GO:0003779">
    <property type="term" value="F:actin binding"/>
    <property type="evidence" value="ECO:0007669"/>
    <property type="project" value="InterPro"/>
</dbReference>
<organism evidence="6">
    <name type="scientific">Anthurium amnicola</name>
    <dbReference type="NCBI Taxonomy" id="1678845"/>
    <lineage>
        <taxon>Eukaryota</taxon>
        <taxon>Viridiplantae</taxon>
        <taxon>Streptophyta</taxon>
        <taxon>Embryophyta</taxon>
        <taxon>Tracheophyta</taxon>
        <taxon>Spermatophyta</taxon>
        <taxon>Magnoliopsida</taxon>
        <taxon>Liliopsida</taxon>
        <taxon>Araceae</taxon>
        <taxon>Pothoideae</taxon>
        <taxon>Potheae</taxon>
        <taxon>Anthurium</taxon>
    </lineage>
</organism>
<keyword evidence="1 3" id="KW-0175">Coiled coil</keyword>
<proteinExistence type="inferred from homology"/>
<feature type="non-terminal residue" evidence="6">
    <location>
        <position position="1"/>
    </location>
</feature>
<reference evidence="6" key="1">
    <citation type="submission" date="2015-07" db="EMBL/GenBank/DDBJ databases">
        <title>Transcriptome Assembly of Anthurium amnicola.</title>
        <authorList>
            <person name="Suzuki J."/>
        </authorList>
    </citation>
    <scope>NUCLEOTIDE SEQUENCE</scope>
</reference>
<dbReference type="GO" id="GO:0016874">
    <property type="term" value="F:ligase activity"/>
    <property type="evidence" value="ECO:0007669"/>
    <property type="project" value="UniProtKB-KW"/>
</dbReference>
<dbReference type="InterPro" id="IPR051861">
    <property type="entry name" value="NET_actin-binding_domain"/>
</dbReference>
<evidence type="ECO:0000256" key="3">
    <source>
        <dbReference type="SAM" id="Coils"/>
    </source>
</evidence>
<dbReference type="InterPro" id="IPR011684">
    <property type="entry name" value="NAB"/>
</dbReference>
<dbReference type="EMBL" id="GDJX01013482">
    <property type="protein sequence ID" value="JAT54454.1"/>
    <property type="molecule type" value="Transcribed_RNA"/>
</dbReference>
<accession>A0A1D1YIL5</accession>
<sequence length="307" mass="35317">KIKKPILTRVEEGLPGDEGGERPGEAMVVEVKQPKASHSWWFDSHKSSPRSSPWLASTLAELDEKTKEMLKLIEEDADSFAQRAEMYYKKRPELVNMVEDFYRAHRSLAERYDQHKMETGAHRSAHFVSRFSTRSWSQNSGNTMDKESRTSSNSFDSEESEVENPEQEEESEIDSGLRGLIDDDTGSEVMKSMDEDQRRLDCSMKEVPNKVTGSEVVNQMTAELHKLREENGILKAQLLEKDEEKREVIRQLSLSMSILQEENTEIRKCMKELKKWGLFEFKLLRKGLLPAKMFSGLSKFHPAIVAL</sequence>
<evidence type="ECO:0000256" key="2">
    <source>
        <dbReference type="ARBA" id="ARBA00038006"/>
    </source>
</evidence>